<evidence type="ECO:0000313" key="2">
    <source>
        <dbReference type="Proteomes" id="UP000231823"/>
    </source>
</evidence>
<dbReference type="KEGG" id="sfz:SFLOR_v1c07510"/>
<organism evidence="1 2">
    <name type="scientific">Spiroplasma floricola 23-6</name>
    <dbReference type="NCBI Taxonomy" id="1336749"/>
    <lineage>
        <taxon>Bacteria</taxon>
        <taxon>Bacillati</taxon>
        <taxon>Mycoplasmatota</taxon>
        <taxon>Mollicutes</taxon>
        <taxon>Entomoplasmatales</taxon>
        <taxon>Spiroplasmataceae</taxon>
        <taxon>Spiroplasma</taxon>
    </lineage>
</organism>
<proteinExistence type="predicted"/>
<keyword evidence="2" id="KW-1185">Reference proteome</keyword>
<protein>
    <submittedName>
        <fullName evidence="1">Uncharacterized protein</fullName>
    </submittedName>
</protein>
<sequence length="168" mass="19973">MYFIKKIKEEYLVINLIGNVVMAKYKYFHEAVLHINDLKKYTYNNKNNLLNSQEEGTNYLTLEEYYPENLENKLEVINENNSKNMEIKDVIQNKINELNKKVALISNDNEKIDNYKELENLILEIKKYMILLNSKDINDRKNSYSSEIDLSLFDLNSDFLTKTEELLV</sequence>
<dbReference type="RefSeq" id="WP_100916764.1">
    <property type="nucleotide sequence ID" value="NZ_CP025057.1"/>
</dbReference>
<reference evidence="1 2" key="1">
    <citation type="submission" date="2017-12" db="EMBL/GenBank/DDBJ databases">
        <title>Complete genome sequence of Spiroplasma floricola 23-6 (ATCC 29989).</title>
        <authorList>
            <person name="Tsai Y.-M."/>
            <person name="Wu P.-S."/>
            <person name="Lo W.-S."/>
            <person name="Kuo C.-H."/>
        </authorList>
    </citation>
    <scope>NUCLEOTIDE SEQUENCE [LARGE SCALE GENOMIC DNA]</scope>
    <source>
        <strain evidence="1 2">23-6</strain>
    </source>
</reference>
<gene>
    <name evidence="1" type="ORF">SFLOR_v1c07510</name>
</gene>
<name>A0A2K8SEC5_9MOLU</name>
<dbReference type="AlphaFoldDB" id="A0A2K8SEC5"/>
<dbReference type="Proteomes" id="UP000231823">
    <property type="component" value="Chromosome"/>
</dbReference>
<accession>A0A2K8SEC5</accession>
<dbReference type="EMBL" id="CP025057">
    <property type="protein sequence ID" value="AUB31799.1"/>
    <property type="molecule type" value="Genomic_DNA"/>
</dbReference>
<evidence type="ECO:0000313" key="1">
    <source>
        <dbReference type="EMBL" id="AUB31799.1"/>
    </source>
</evidence>